<dbReference type="Pfam" id="PF12796">
    <property type="entry name" value="Ank_2"/>
    <property type="match status" value="3"/>
</dbReference>
<feature type="domain" description="Nephrocystin 3-like N-terminal" evidence="5">
    <location>
        <begin position="389"/>
        <end position="556"/>
    </location>
</feature>
<proteinExistence type="predicted"/>
<feature type="repeat" description="ANK" evidence="2">
    <location>
        <begin position="1077"/>
        <end position="1109"/>
    </location>
</feature>
<dbReference type="PROSITE" id="PS50297">
    <property type="entry name" value="ANK_REP_REGION"/>
    <property type="match status" value="6"/>
</dbReference>
<feature type="compositionally biased region" description="Polar residues" evidence="3">
    <location>
        <begin position="1"/>
        <end position="16"/>
    </location>
</feature>
<dbReference type="InterPro" id="IPR056884">
    <property type="entry name" value="NPHP3-like_N"/>
</dbReference>
<evidence type="ECO:0000256" key="1">
    <source>
        <dbReference type="ARBA" id="ARBA00022737"/>
    </source>
</evidence>
<dbReference type="PROSITE" id="PS50088">
    <property type="entry name" value="ANK_REPEAT"/>
    <property type="match status" value="6"/>
</dbReference>
<dbReference type="Pfam" id="PF24883">
    <property type="entry name" value="NPHP3_N"/>
    <property type="match status" value="1"/>
</dbReference>
<dbReference type="InterPro" id="IPR053137">
    <property type="entry name" value="NLR-like"/>
</dbReference>
<sequence length="1139" mass="128499">MQSVNEWWETPTSLSQKRVADEENPAPTESKRRKRDCETYDEGSSRTGFTVNDYTIGWVCALHIELAAASSMLDTTHDDLVKSRDDSNTYTLGSLHHHNVVIACLPTAGYGTNNAAIVANNMRRTFPSIQMFLMVGIGGGVPGKVDIRLGDVVVSTGVMQYDLGKTVQQGHFQPTGSMRQPSPALMTAVSTLRAQHELKPSKISLILSQIREQDASTRQYTDHKHLQDSLFDSAYEHSESIQSCTDCDRSRLVDRPPRSDNSPMIHYGIIASGNQVIKHAKTRDRLAQEFDAICFEMEAAGLMDSLQCLVIRGICDYSDSHKSKQWQKYASATAAAYAKELLSVVPTIKAEAIPDRKAAPERRRLLMDSLLFERIDARHSNIRSAYGKTCAWLLSHPDYIKWLTPAEFSQHHGLLWIYGKPGAGKSTIMKYIYTRALGHSDTTISFFFNARGDDLEKSTQGMYRSLLFQLLEKLPDLQEVLDLPGHFSDNSWEINVLQSLFSAAIAKLGRRRVTCFVDALDECGESQVRDMVEYFEQLGQCALETEGKLYICFSSRHYPTICIQNGQTLTLEDQPGHSQDLEKYVRSKLRAGKGKDVESIKIELLQKAAGVFMWVVLVVNVLNNEFERGRIFAVKRRLQETPAELSELFKDILRRDNKNMADLLLSIQWILYAKRPMKLEEFYYAVVAGLDPTRENLAQWNPEHITVEDMNRFVCSSSKGLAEITKSKAQTVQFIHESVRDFLLKDGGIHDLWPNLEANFESLSHDQLKKSCYEYLLTDMSNCIADNQELPKASSREGKELRQQVAKKFPFLEYATQQVLYHADMATIEFPQHDFLNSFNLKAWIHLDNLFAKYGTLRHGPTASLPYILAEKNFARLIGVLCWHDTQIYNHDYNHEERYGYPLFAALANGHPEAFKALMQLQNGLINPDRIIATISYGKDFKFYKGQTLLLWAIENGHHEIVQLLIEKGADVESEDSYGYTPLHIAAENGHQEIVQLLIEKGANVESANRSRQTPLLKAVQSRHQEIMKLLIEKGANVESKDSYGYAPLHIAAENGHQDIIKLLIEKGANVESRGSFSRTPLLRAAMNGRQEIVKLLIESGANVKSTDDTGDTPLSLATYYGHQEIVRLLIEAGADQGV</sequence>
<feature type="repeat" description="ANK" evidence="2">
    <location>
        <begin position="1110"/>
        <end position="1139"/>
    </location>
</feature>
<evidence type="ECO:0000256" key="3">
    <source>
        <dbReference type="SAM" id="MobiDB-lite"/>
    </source>
</evidence>
<organism evidence="6 7">
    <name type="scientific">Xylaria flabelliformis</name>
    <dbReference type="NCBI Taxonomy" id="2512241"/>
    <lineage>
        <taxon>Eukaryota</taxon>
        <taxon>Fungi</taxon>
        <taxon>Dikarya</taxon>
        <taxon>Ascomycota</taxon>
        <taxon>Pezizomycotina</taxon>
        <taxon>Sordariomycetes</taxon>
        <taxon>Xylariomycetidae</taxon>
        <taxon>Xylariales</taxon>
        <taxon>Xylariaceae</taxon>
        <taxon>Xylaria</taxon>
    </lineage>
</organism>
<dbReference type="GO" id="GO:0003824">
    <property type="term" value="F:catalytic activity"/>
    <property type="evidence" value="ECO:0007669"/>
    <property type="project" value="InterPro"/>
</dbReference>
<dbReference type="Gene3D" id="3.40.50.300">
    <property type="entry name" value="P-loop containing nucleotide triphosphate hydrolases"/>
    <property type="match status" value="1"/>
</dbReference>
<evidence type="ECO:0000256" key="2">
    <source>
        <dbReference type="PROSITE-ProRule" id="PRU00023"/>
    </source>
</evidence>
<dbReference type="EMBL" id="VFLP01000067">
    <property type="protein sequence ID" value="TRX89494.1"/>
    <property type="molecule type" value="Genomic_DNA"/>
</dbReference>
<keyword evidence="7" id="KW-1185">Reference proteome</keyword>
<evidence type="ECO:0000313" key="6">
    <source>
        <dbReference type="EMBL" id="TRX89494.1"/>
    </source>
</evidence>
<accession>A0A553HNF5</accession>
<dbReference type="InterPro" id="IPR002110">
    <property type="entry name" value="Ankyrin_rpt"/>
</dbReference>
<dbReference type="AlphaFoldDB" id="A0A553HNF5"/>
<feature type="domain" description="Nucleoside phosphorylase" evidence="4">
    <location>
        <begin position="56"/>
        <end position="336"/>
    </location>
</feature>
<dbReference type="InterPro" id="IPR027417">
    <property type="entry name" value="P-loop_NTPase"/>
</dbReference>
<dbReference type="SUPFAM" id="SSF48403">
    <property type="entry name" value="Ankyrin repeat"/>
    <property type="match status" value="1"/>
</dbReference>
<dbReference type="OrthoDB" id="194358at2759"/>
<evidence type="ECO:0000259" key="4">
    <source>
        <dbReference type="Pfam" id="PF01048"/>
    </source>
</evidence>
<dbReference type="SMART" id="SM00248">
    <property type="entry name" value="ANK"/>
    <property type="match status" value="7"/>
</dbReference>
<dbReference type="Pfam" id="PF01048">
    <property type="entry name" value="PNP_UDP_1"/>
    <property type="match status" value="1"/>
</dbReference>
<dbReference type="SUPFAM" id="SSF52540">
    <property type="entry name" value="P-loop containing nucleoside triphosphate hydrolases"/>
    <property type="match status" value="1"/>
</dbReference>
<gene>
    <name evidence="6" type="ORF">FHL15_009663</name>
</gene>
<dbReference type="Gene3D" id="1.25.40.20">
    <property type="entry name" value="Ankyrin repeat-containing domain"/>
    <property type="match status" value="2"/>
</dbReference>
<dbReference type="SUPFAM" id="SSF53167">
    <property type="entry name" value="Purine and uridine phosphorylases"/>
    <property type="match status" value="1"/>
</dbReference>
<feature type="repeat" description="ANK" evidence="2">
    <location>
        <begin position="945"/>
        <end position="977"/>
    </location>
</feature>
<dbReference type="InterPro" id="IPR035994">
    <property type="entry name" value="Nucleoside_phosphorylase_sf"/>
</dbReference>
<feature type="repeat" description="ANK" evidence="2">
    <location>
        <begin position="978"/>
        <end position="1010"/>
    </location>
</feature>
<comment type="caution">
    <text evidence="6">The sequence shown here is derived from an EMBL/GenBank/DDBJ whole genome shotgun (WGS) entry which is preliminary data.</text>
</comment>
<dbReference type="Proteomes" id="UP000319160">
    <property type="component" value="Unassembled WGS sequence"/>
</dbReference>
<protein>
    <submittedName>
        <fullName evidence="6">Uncharacterized protein</fullName>
    </submittedName>
</protein>
<dbReference type="PANTHER" id="PTHR46082">
    <property type="entry name" value="ATP/GTP-BINDING PROTEIN-RELATED"/>
    <property type="match status" value="1"/>
</dbReference>
<feature type="repeat" description="ANK" evidence="2">
    <location>
        <begin position="1011"/>
        <end position="1043"/>
    </location>
</feature>
<dbReference type="PANTHER" id="PTHR46082:SF11">
    <property type="entry name" value="AAA+ ATPASE DOMAIN-CONTAINING PROTEIN-RELATED"/>
    <property type="match status" value="1"/>
</dbReference>
<dbReference type="InterPro" id="IPR000845">
    <property type="entry name" value="Nucleoside_phosphorylase_d"/>
</dbReference>
<evidence type="ECO:0000313" key="7">
    <source>
        <dbReference type="Proteomes" id="UP000319160"/>
    </source>
</evidence>
<dbReference type="Gene3D" id="3.40.50.1580">
    <property type="entry name" value="Nucleoside phosphorylase domain"/>
    <property type="match status" value="1"/>
</dbReference>
<evidence type="ECO:0000259" key="5">
    <source>
        <dbReference type="Pfam" id="PF24883"/>
    </source>
</evidence>
<dbReference type="PRINTS" id="PR01415">
    <property type="entry name" value="ANKYRIN"/>
</dbReference>
<dbReference type="InterPro" id="IPR036770">
    <property type="entry name" value="Ankyrin_rpt-contain_sf"/>
</dbReference>
<feature type="region of interest" description="Disordered" evidence="3">
    <location>
        <begin position="1"/>
        <end position="44"/>
    </location>
</feature>
<dbReference type="STRING" id="2512241.A0A553HNF5"/>
<keyword evidence="2" id="KW-0040">ANK repeat</keyword>
<feature type="repeat" description="ANK" evidence="2">
    <location>
        <begin position="1044"/>
        <end position="1076"/>
    </location>
</feature>
<name>A0A553HNF5_9PEZI</name>
<dbReference type="GO" id="GO:0009116">
    <property type="term" value="P:nucleoside metabolic process"/>
    <property type="evidence" value="ECO:0007669"/>
    <property type="project" value="InterPro"/>
</dbReference>
<keyword evidence="1" id="KW-0677">Repeat</keyword>
<reference evidence="7" key="1">
    <citation type="submission" date="2019-06" db="EMBL/GenBank/DDBJ databases">
        <title>Draft genome sequence of the griseofulvin-producing fungus Xylaria cubensis strain G536.</title>
        <authorList>
            <person name="Mead M.E."/>
            <person name="Raja H.A."/>
            <person name="Steenwyk J.L."/>
            <person name="Knowles S.L."/>
            <person name="Oberlies N.H."/>
            <person name="Rokas A."/>
        </authorList>
    </citation>
    <scope>NUCLEOTIDE SEQUENCE [LARGE SCALE GENOMIC DNA]</scope>
    <source>
        <strain evidence="7">G536</strain>
    </source>
</reference>